<organism evidence="1 2">
    <name type="scientific">Nitrososphaera gargensis (strain Ga9.2)</name>
    <dbReference type="NCBI Taxonomy" id="1237085"/>
    <lineage>
        <taxon>Archaea</taxon>
        <taxon>Nitrososphaerota</taxon>
        <taxon>Nitrososphaeria</taxon>
        <taxon>Nitrososphaerales</taxon>
        <taxon>Nitrososphaeraceae</taxon>
        <taxon>Nitrososphaera</taxon>
    </lineage>
</organism>
<dbReference type="AlphaFoldDB" id="K0INJ7"/>
<dbReference type="EMBL" id="CP002408">
    <property type="protein sequence ID" value="AFU59494.1"/>
    <property type="molecule type" value="Genomic_DNA"/>
</dbReference>
<keyword evidence="2" id="KW-1185">Reference proteome</keyword>
<sequence length="40" mass="4587">MLPIAILLPTWKMVIETLGPVLDILYESLHDVLQFCAIYI</sequence>
<dbReference type="InParanoid" id="K0INJ7"/>
<gene>
    <name evidence="1" type="ordered locus">Ngar_c25720</name>
</gene>
<dbReference type="KEGG" id="nga:Ngar_c25720"/>
<protein>
    <submittedName>
        <fullName evidence="1">Uncharacterized protein</fullName>
    </submittedName>
</protein>
<reference evidence="1 2" key="1">
    <citation type="journal article" date="2012" name="Environ. Microbiol.">
        <title>The genome of the ammonia-oxidizing Candidatus Nitrososphaera gargensis: insights into metabolic versatility and environmental adaptations.</title>
        <authorList>
            <person name="Spang A."/>
            <person name="Poehlein A."/>
            <person name="Offre P."/>
            <person name="Zumbragel S."/>
            <person name="Haider S."/>
            <person name="Rychlik N."/>
            <person name="Nowka B."/>
            <person name="Schmeisser C."/>
            <person name="Lebedeva E.V."/>
            <person name="Rattei T."/>
            <person name="Bohm C."/>
            <person name="Schmid M."/>
            <person name="Galushko A."/>
            <person name="Hatzenpichler R."/>
            <person name="Weinmaier T."/>
            <person name="Daniel R."/>
            <person name="Schleper C."/>
            <person name="Spieck E."/>
            <person name="Streit W."/>
            <person name="Wagner M."/>
        </authorList>
    </citation>
    <scope>NUCLEOTIDE SEQUENCE [LARGE SCALE GENOMIC DNA]</scope>
    <source>
        <strain evidence="2">Ga9.2</strain>
    </source>
</reference>
<name>K0INJ7_NITGG</name>
<dbReference type="BioCyc" id="CNIT1237085:G1324-2571-MONOMER"/>
<accession>K0INJ7</accession>
<evidence type="ECO:0000313" key="1">
    <source>
        <dbReference type="EMBL" id="AFU59494.1"/>
    </source>
</evidence>
<proteinExistence type="predicted"/>
<evidence type="ECO:0000313" key="2">
    <source>
        <dbReference type="Proteomes" id="UP000008037"/>
    </source>
</evidence>
<dbReference type="Proteomes" id="UP000008037">
    <property type="component" value="Chromosome"/>
</dbReference>
<dbReference type="HOGENOM" id="CLU_3282985_0_0_2"/>